<name>A0A9E6PGS3_9PSED</name>
<reference evidence="3 4" key="2">
    <citation type="journal article" date="2021" name="Microorganisms">
        <title>The Ever-Expanding Pseudomonas Genus: Description of 43 New Species and Partition of the Pseudomonas putida Group.</title>
        <authorList>
            <person name="Girard L."/>
            <person name="Lood C."/>
            <person name="Hofte M."/>
            <person name="Vandamme P."/>
            <person name="Rokni-Zadeh H."/>
            <person name="van Noort V."/>
            <person name="Lavigne R."/>
            <person name="De Mot R."/>
        </authorList>
    </citation>
    <scope>NUCLEOTIDE SEQUENCE [LARGE SCALE GENOMIC DNA]</scope>
    <source>
        <strain evidence="3 4">RW8P3</strain>
    </source>
</reference>
<dbReference type="PANTHER" id="PTHR43048:SF3">
    <property type="entry name" value="METHYLMALONYL-COA EPIMERASE, MITOCHONDRIAL"/>
    <property type="match status" value="1"/>
</dbReference>
<dbReference type="InterPro" id="IPR037523">
    <property type="entry name" value="VOC_core"/>
</dbReference>
<dbReference type="Gene3D" id="3.10.180.10">
    <property type="entry name" value="2,3-Dihydroxybiphenyl 1,2-Dioxygenase, domain 1"/>
    <property type="match status" value="2"/>
</dbReference>
<dbReference type="PROSITE" id="PS51819">
    <property type="entry name" value="VOC"/>
    <property type="match status" value="1"/>
</dbReference>
<feature type="domain" description="VOC" evidence="2">
    <location>
        <begin position="150"/>
        <end position="276"/>
    </location>
</feature>
<dbReference type="Proteomes" id="UP000634530">
    <property type="component" value="Chromosome"/>
</dbReference>
<keyword evidence="4" id="KW-1185">Reference proteome</keyword>
<dbReference type="InterPro" id="IPR004360">
    <property type="entry name" value="Glyas_Fos-R_dOase_dom"/>
</dbReference>
<gene>
    <name evidence="3" type="ORF">HU752_020040</name>
</gene>
<keyword evidence="1" id="KW-0479">Metal-binding</keyword>
<accession>A0A9E6PGS3</accession>
<dbReference type="PANTHER" id="PTHR43048">
    <property type="entry name" value="METHYLMALONYL-COA EPIMERASE"/>
    <property type="match status" value="1"/>
</dbReference>
<evidence type="ECO:0000313" key="4">
    <source>
        <dbReference type="Proteomes" id="UP000634530"/>
    </source>
</evidence>
<dbReference type="KEGG" id="pvw:HU752_020040"/>
<dbReference type="Pfam" id="PF00903">
    <property type="entry name" value="Glyoxalase"/>
    <property type="match status" value="1"/>
</dbReference>
<organism evidence="3 4">
    <name type="scientific">Pseudomonas vanderleydeniana</name>
    <dbReference type="NCBI Taxonomy" id="2745495"/>
    <lineage>
        <taxon>Bacteria</taxon>
        <taxon>Pseudomonadati</taxon>
        <taxon>Pseudomonadota</taxon>
        <taxon>Gammaproteobacteria</taxon>
        <taxon>Pseudomonadales</taxon>
        <taxon>Pseudomonadaceae</taxon>
        <taxon>Pseudomonas</taxon>
    </lineage>
</organism>
<dbReference type="SUPFAM" id="SSF54593">
    <property type="entry name" value="Glyoxalase/Bleomycin resistance protein/Dihydroxybiphenyl dioxygenase"/>
    <property type="match status" value="1"/>
</dbReference>
<dbReference type="GO" id="GO:0046872">
    <property type="term" value="F:metal ion binding"/>
    <property type="evidence" value="ECO:0007669"/>
    <property type="project" value="UniProtKB-KW"/>
</dbReference>
<dbReference type="GO" id="GO:0046491">
    <property type="term" value="P:L-methylmalonyl-CoA metabolic process"/>
    <property type="evidence" value="ECO:0007669"/>
    <property type="project" value="TreeGrafter"/>
</dbReference>
<evidence type="ECO:0000259" key="2">
    <source>
        <dbReference type="PROSITE" id="PS51819"/>
    </source>
</evidence>
<dbReference type="AlphaFoldDB" id="A0A9E6PGS3"/>
<sequence length="309" mass="34485">MIAVRDIAYVRYQVPDLDVQADFLRDFGLRHHARTETALHMSAYHGGYPAYIAELGPAKALGVGYRMDSLQALQAIGERFESPVRPNDELGAGWVVTLRDPDGLRVDLLYGGQTVEVQDVRPALQLNTVDDRRRLGSTNRVSVQPSCVMRLGHVVLKTVNFKEMFAFYQDVLGLRVSDSYYAANPGNTVAAFMHCGLGEEYTDHHTVALLNLGAAEPGFDHCAFEVLDWDDLACGNQYLRQQNRRHSWGIGRHVQGSQIFDYWLDPFGNKVEHWTDGDLVNDAMPVGSEPLSPDALAQWAPPLSPDFLD</sequence>
<dbReference type="RefSeq" id="WP_186678870.1">
    <property type="nucleotide sequence ID" value="NZ_CP077093.1"/>
</dbReference>
<protein>
    <submittedName>
        <fullName evidence="3">VOC family protein</fullName>
    </submittedName>
</protein>
<dbReference type="GO" id="GO:0004493">
    <property type="term" value="F:methylmalonyl-CoA epimerase activity"/>
    <property type="evidence" value="ECO:0007669"/>
    <property type="project" value="TreeGrafter"/>
</dbReference>
<evidence type="ECO:0000313" key="3">
    <source>
        <dbReference type="EMBL" id="QXI26241.1"/>
    </source>
</evidence>
<dbReference type="EMBL" id="CP077093">
    <property type="protein sequence ID" value="QXI26241.1"/>
    <property type="molecule type" value="Genomic_DNA"/>
</dbReference>
<dbReference type="InterPro" id="IPR051785">
    <property type="entry name" value="MMCE/EMCE_epimerase"/>
</dbReference>
<reference evidence="3 4" key="1">
    <citation type="journal article" date="2020" name="Microorganisms">
        <title>Reliable Identification of Environmental Pseudomonas Isolates Using the rpoD Gene.</title>
        <authorList>
            <consortium name="The Broad Institute Genome Sequencing Platform"/>
            <person name="Girard L."/>
            <person name="Lood C."/>
            <person name="Rokni-Zadeh H."/>
            <person name="van Noort V."/>
            <person name="Lavigne R."/>
            <person name="De Mot R."/>
        </authorList>
    </citation>
    <scope>NUCLEOTIDE SEQUENCE [LARGE SCALE GENOMIC DNA]</scope>
    <source>
        <strain evidence="3 4">RW8P3</strain>
    </source>
</reference>
<evidence type="ECO:0000256" key="1">
    <source>
        <dbReference type="ARBA" id="ARBA00022723"/>
    </source>
</evidence>
<dbReference type="InterPro" id="IPR029068">
    <property type="entry name" value="Glyas_Bleomycin-R_OHBP_Dase"/>
</dbReference>
<proteinExistence type="predicted"/>